<evidence type="ECO:0000313" key="5">
    <source>
        <dbReference type="Proteomes" id="UP000030687"/>
    </source>
</evidence>
<dbReference type="InParanoid" id="V4VKG2"/>
<dbReference type="KEGG" id="cic:CICLE_v10024573mg"/>
<dbReference type="GO" id="GO:0005506">
    <property type="term" value="F:iron ion binding"/>
    <property type="evidence" value="ECO:0007669"/>
    <property type="project" value="InterPro"/>
</dbReference>
<dbReference type="InterPro" id="IPR002401">
    <property type="entry name" value="Cyt_P450_E_grp-I"/>
</dbReference>
<evidence type="ECO:0000256" key="1">
    <source>
        <dbReference type="ARBA" id="ARBA00010617"/>
    </source>
</evidence>
<evidence type="ECO:0000256" key="2">
    <source>
        <dbReference type="ARBA" id="ARBA00022723"/>
    </source>
</evidence>
<dbReference type="Gene3D" id="1.10.630.10">
    <property type="entry name" value="Cytochrome P450"/>
    <property type="match status" value="3"/>
</dbReference>
<dbReference type="GO" id="GO:0004497">
    <property type="term" value="F:monooxygenase activity"/>
    <property type="evidence" value="ECO:0007669"/>
    <property type="project" value="InterPro"/>
</dbReference>
<dbReference type="OMA" id="RDAHECE"/>
<gene>
    <name evidence="4" type="ORF">CICLE_v10024573mg</name>
</gene>
<dbReference type="AlphaFoldDB" id="V4VKG2"/>
<dbReference type="STRING" id="85681.V4VKG2"/>
<reference evidence="4 5" key="1">
    <citation type="submission" date="2013-10" db="EMBL/GenBank/DDBJ databases">
        <authorList>
            <consortium name="International Citrus Genome Consortium"/>
            <person name="Jenkins J."/>
            <person name="Schmutz J."/>
            <person name="Prochnik S."/>
            <person name="Rokhsar D."/>
            <person name="Gmitter F."/>
            <person name="Ollitrault P."/>
            <person name="Machado M."/>
            <person name="Talon M."/>
            <person name="Wincker P."/>
            <person name="Jaillon O."/>
            <person name="Morgante M."/>
        </authorList>
    </citation>
    <scope>NUCLEOTIDE SEQUENCE</scope>
    <source>
        <strain evidence="5">cv. Clemenules</strain>
    </source>
</reference>
<evidence type="ECO:0008006" key="6">
    <source>
        <dbReference type="Google" id="ProtNLM"/>
    </source>
</evidence>
<accession>V4VKG2</accession>
<dbReference type="PRINTS" id="PR00463">
    <property type="entry name" value="EP450I"/>
</dbReference>
<evidence type="ECO:0000313" key="4">
    <source>
        <dbReference type="EMBL" id="ESR53189.1"/>
    </source>
</evidence>
<sequence length="338" mass="38203">PSTNSIELNLPPSPPRFPITGNLHQLLGTATLPHRSLQALSKKYGPLMFMHLGYSPTLVVSSAEIAREIIKNHDIVFSNRPKTTAANVFLYGCQDIGFSPYGEYWRQARKTCVLGLLSTRNVKSLQYVRDEELAVMIDKIRSSCFNGDSFNLTEMDGMLGIELTQDNLKAIILDMFVGGTETTSTTVEWVMAELVKNPKLMKKSQEEDVDKMAYLKCVIKETLRFHPPAPLLVPRATQVWKRAEEFLPERFMNNTVDFKGQDFEFIPFGAGRRGYPGMSFALATVEYLLANLFYYFDWKLPDGAADESLDMTEVHGLTVHKKFPLLIVPALYSPKLMM</sequence>
<dbReference type="PANTHER" id="PTHR47955">
    <property type="entry name" value="CYTOCHROME P450 FAMILY 71 PROTEIN"/>
    <property type="match status" value="1"/>
</dbReference>
<name>V4VKG2_CITCL</name>
<evidence type="ECO:0000256" key="3">
    <source>
        <dbReference type="ARBA" id="ARBA00023004"/>
    </source>
</evidence>
<keyword evidence="2" id="KW-0479">Metal-binding</keyword>
<dbReference type="InterPro" id="IPR001128">
    <property type="entry name" value="Cyt_P450"/>
</dbReference>
<dbReference type="PRINTS" id="PR00385">
    <property type="entry name" value="P450"/>
</dbReference>
<keyword evidence="3" id="KW-0408">Iron</keyword>
<dbReference type="Pfam" id="PF00067">
    <property type="entry name" value="p450"/>
    <property type="match status" value="3"/>
</dbReference>
<dbReference type="EMBL" id="KI536661">
    <property type="protein sequence ID" value="ESR53189.1"/>
    <property type="molecule type" value="Genomic_DNA"/>
</dbReference>
<dbReference type="Gramene" id="ESR53189">
    <property type="protein sequence ID" value="ESR53189"/>
    <property type="gene ID" value="CICLE_v10024573mg"/>
</dbReference>
<organism evidence="4 5">
    <name type="scientific">Citrus clementina</name>
    <name type="common">Clementine</name>
    <name type="synonym">Citrus deliciosa x Citrus sinensis</name>
    <dbReference type="NCBI Taxonomy" id="85681"/>
    <lineage>
        <taxon>Eukaryota</taxon>
        <taxon>Viridiplantae</taxon>
        <taxon>Streptophyta</taxon>
        <taxon>Embryophyta</taxon>
        <taxon>Tracheophyta</taxon>
        <taxon>Spermatophyta</taxon>
        <taxon>Magnoliopsida</taxon>
        <taxon>eudicotyledons</taxon>
        <taxon>Gunneridae</taxon>
        <taxon>Pentapetalae</taxon>
        <taxon>rosids</taxon>
        <taxon>malvids</taxon>
        <taxon>Sapindales</taxon>
        <taxon>Rutaceae</taxon>
        <taxon>Aurantioideae</taxon>
        <taxon>Citrus</taxon>
    </lineage>
</organism>
<dbReference type="SUPFAM" id="SSF48264">
    <property type="entry name" value="Cytochrome P450"/>
    <property type="match status" value="1"/>
</dbReference>
<feature type="non-terminal residue" evidence="4">
    <location>
        <position position="1"/>
    </location>
</feature>
<dbReference type="GO" id="GO:0020037">
    <property type="term" value="F:heme binding"/>
    <property type="evidence" value="ECO:0007669"/>
    <property type="project" value="InterPro"/>
</dbReference>
<dbReference type="InterPro" id="IPR036396">
    <property type="entry name" value="Cyt_P450_sf"/>
</dbReference>
<keyword evidence="5" id="KW-1185">Reference proteome</keyword>
<proteinExistence type="inferred from homology"/>
<dbReference type="eggNOG" id="KOG0156">
    <property type="taxonomic scope" value="Eukaryota"/>
</dbReference>
<comment type="similarity">
    <text evidence="1">Belongs to the cytochrome P450 family.</text>
</comment>
<dbReference type="GO" id="GO:0016705">
    <property type="term" value="F:oxidoreductase activity, acting on paired donors, with incorporation or reduction of molecular oxygen"/>
    <property type="evidence" value="ECO:0007669"/>
    <property type="project" value="InterPro"/>
</dbReference>
<protein>
    <recommendedName>
        <fullName evidence="6">Cytochrome P450 71A1</fullName>
    </recommendedName>
</protein>
<dbReference type="Proteomes" id="UP000030687">
    <property type="component" value="Unassembled WGS sequence"/>
</dbReference>
<dbReference type="PANTHER" id="PTHR47955:SF15">
    <property type="entry name" value="CYTOCHROME P450 71A2-LIKE"/>
    <property type="match status" value="1"/>
</dbReference>